<evidence type="ECO:0000256" key="1">
    <source>
        <dbReference type="SAM" id="MobiDB-lite"/>
    </source>
</evidence>
<feature type="region of interest" description="Disordered" evidence="1">
    <location>
        <begin position="1"/>
        <end position="53"/>
    </location>
</feature>
<accession>A0A5M3Y322</accession>
<dbReference type="Pfam" id="PF01844">
    <property type="entry name" value="HNH"/>
    <property type="match status" value="1"/>
</dbReference>
<protein>
    <recommendedName>
        <fullName evidence="2">HNH nuclease domain-containing protein</fullName>
    </recommendedName>
</protein>
<evidence type="ECO:0000313" key="4">
    <source>
        <dbReference type="Proteomes" id="UP000377595"/>
    </source>
</evidence>
<feature type="region of interest" description="Disordered" evidence="1">
    <location>
        <begin position="509"/>
        <end position="533"/>
    </location>
</feature>
<feature type="domain" description="HNH nuclease" evidence="2">
    <location>
        <begin position="268"/>
        <end position="319"/>
    </location>
</feature>
<proteinExistence type="predicted"/>
<dbReference type="Pfam" id="PF14239">
    <property type="entry name" value="RRXRR"/>
    <property type="match status" value="1"/>
</dbReference>
<evidence type="ECO:0000259" key="2">
    <source>
        <dbReference type="SMART" id="SM00507"/>
    </source>
</evidence>
<dbReference type="InterPro" id="IPR052892">
    <property type="entry name" value="NA-targeting_endonuclease"/>
</dbReference>
<sequence>MTTFHVSEQTHRQVLPQPAALESVGADNPEGGDETAHGLPALPGAGVEHGRGEIGADGTRLLRRHLKGASASEGAAREGHPVVFVLDKHGQPLDPCHPARARRLLASGRAVVHRHTPFVIRLKDRTAADSTVTGVRVGIDPGSKHTGLAVFTEHGGSRTGVYSLQLGHRGGQIRDKLASRAALRRGRRSRNLRYRAPRFLNRGKPEGRLSPSLLHRVNGTVSWVSRLTRWAPVTAICVERVAFDTHALSAGRPLEGVEYQQGTLAGYEVREYLLAKWGRRCAYCGTSSVPLNIDHIHPRSRGGSDRVSNLTLACITCNQAKNATPIEEFLKTKPALLAKILRQAKAPLRDAAAVNSTRWGLWRALETIGLPVATSSGGRTKWNRSRTGAPKSHTLDALHVGELENVTSWPSVVLAVKATGRGMYCRTRTDAYGFPRLRLPRTKTVRGFQTGDLVRANVPTGKKAGVHAGRVAVRATGSFNVATRHGTVQGIHHRHVRLLQRADGYGYATHSEARHSAASPPPPEGGGIHAGGN</sequence>
<dbReference type="InterPro" id="IPR047693">
    <property type="entry name" value="RNA-guided_IscB-like"/>
</dbReference>
<dbReference type="CDD" id="cd00085">
    <property type="entry name" value="HNHc"/>
    <property type="match status" value="1"/>
</dbReference>
<dbReference type="GO" id="GO:0003676">
    <property type="term" value="F:nucleic acid binding"/>
    <property type="evidence" value="ECO:0007669"/>
    <property type="project" value="InterPro"/>
</dbReference>
<dbReference type="Gene3D" id="1.10.30.50">
    <property type="match status" value="1"/>
</dbReference>
<dbReference type="PANTHER" id="PTHR33877">
    <property type="entry name" value="SLL1193 PROTEIN"/>
    <property type="match status" value="1"/>
</dbReference>
<name>A0A5M3Y322_9ACTN</name>
<comment type="caution">
    <text evidence="3">The sequence shown here is derived from an EMBL/GenBank/DDBJ whole genome shotgun (WGS) entry which is preliminary data.</text>
</comment>
<dbReference type="InterPro" id="IPR025938">
    <property type="entry name" value="RRXRR_dom"/>
</dbReference>
<dbReference type="InterPro" id="IPR002711">
    <property type="entry name" value="HNH"/>
</dbReference>
<reference evidence="3 4" key="1">
    <citation type="submission" date="2019-10" db="EMBL/GenBank/DDBJ databases">
        <title>Whole genome shotgun sequence of Acrocarpospora pleiomorpha NBRC 16267.</title>
        <authorList>
            <person name="Ichikawa N."/>
            <person name="Kimura A."/>
            <person name="Kitahashi Y."/>
            <person name="Komaki H."/>
            <person name="Oguchi A."/>
        </authorList>
    </citation>
    <scope>NUCLEOTIDE SEQUENCE [LARGE SCALE GENOMIC DNA]</scope>
    <source>
        <strain evidence="3 4">NBRC 16267</strain>
    </source>
</reference>
<dbReference type="AlphaFoldDB" id="A0A5M3Y322"/>
<dbReference type="EMBL" id="BLAF01000083">
    <property type="protein sequence ID" value="GES26283.1"/>
    <property type="molecule type" value="Genomic_DNA"/>
</dbReference>
<dbReference type="PANTHER" id="PTHR33877:SF2">
    <property type="entry name" value="OS07G0170200 PROTEIN"/>
    <property type="match status" value="1"/>
</dbReference>
<dbReference type="GO" id="GO:0004519">
    <property type="term" value="F:endonuclease activity"/>
    <property type="evidence" value="ECO:0007669"/>
    <property type="project" value="InterPro"/>
</dbReference>
<dbReference type="NCBIfam" id="NF040563">
    <property type="entry name" value="guided_IscB"/>
    <property type="match status" value="1"/>
</dbReference>
<dbReference type="GO" id="GO:0008270">
    <property type="term" value="F:zinc ion binding"/>
    <property type="evidence" value="ECO:0007669"/>
    <property type="project" value="InterPro"/>
</dbReference>
<organism evidence="3 4">
    <name type="scientific">Acrocarpospora pleiomorpha</name>
    <dbReference type="NCBI Taxonomy" id="90975"/>
    <lineage>
        <taxon>Bacteria</taxon>
        <taxon>Bacillati</taxon>
        <taxon>Actinomycetota</taxon>
        <taxon>Actinomycetes</taxon>
        <taxon>Streptosporangiales</taxon>
        <taxon>Streptosporangiaceae</taxon>
        <taxon>Acrocarpospora</taxon>
    </lineage>
</organism>
<dbReference type="SMART" id="SM00507">
    <property type="entry name" value="HNHc"/>
    <property type="match status" value="1"/>
</dbReference>
<keyword evidence="4" id="KW-1185">Reference proteome</keyword>
<gene>
    <name evidence="3" type="ORF">Aple_091820</name>
</gene>
<evidence type="ECO:0000313" key="3">
    <source>
        <dbReference type="EMBL" id="GES26283.1"/>
    </source>
</evidence>
<dbReference type="InterPro" id="IPR003615">
    <property type="entry name" value="HNH_nuc"/>
</dbReference>
<dbReference type="Proteomes" id="UP000377595">
    <property type="component" value="Unassembled WGS sequence"/>
</dbReference>